<keyword evidence="3" id="KW-1185">Reference proteome</keyword>
<sequence length="127" mass="13261">MLHSKQFGTGLAAAACHWPSLTGAAVTVPSDSMPQQQPHKVRSGVQARRGIRPCTLKSHSPGCQCPSDSAGKHRQHTRSHRHAHLPNTGCLSSKDQGMAGLDGPAPVDTWEGIGVSSFGAHLDGPDG</sequence>
<proteinExistence type="predicted"/>
<dbReference type="PROSITE" id="PS51257">
    <property type="entry name" value="PROKAR_LIPOPROTEIN"/>
    <property type="match status" value="1"/>
</dbReference>
<dbReference type="EMBL" id="JALJOS010000006">
    <property type="protein sequence ID" value="KAK9837591.1"/>
    <property type="molecule type" value="Genomic_DNA"/>
</dbReference>
<protein>
    <recommendedName>
        <fullName evidence="4">Secreted protein</fullName>
    </recommendedName>
</protein>
<feature type="compositionally biased region" description="Basic residues" evidence="1">
    <location>
        <begin position="72"/>
        <end position="84"/>
    </location>
</feature>
<dbReference type="AlphaFoldDB" id="A0AAW1RW31"/>
<feature type="region of interest" description="Disordered" evidence="1">
    <location>
        <begin position="57"/>
        <end position="108"/>
    </location>
</feature>
<organism evidence="2 3">
    <name type="scientific">Apatococcus lobatus</name>
    <dbReference type="NCBI Taxonomy" id="904363"/>
    <lineage>
        <taxon>Eukaryota</taxon>
        <taxon>Viridiplantae</taxon>
        <taxon>Chlorophyta</taxon>
        <taxon>core chlorophytes</taxon>
        <taxon>Trebouxiophyceae</taxon>
        <taxon>Chlorellales</taxon>
        <taxon>Chlorellaceae</taxon>
        <taxon>Apatococcus</taxon>
    </lineage>
</organism>
<evidence type="ECO:0000313" key="2">
    <source>
        <dbReference type="EMBL" id="KAK9837591.1"/>
    </source>
</evidence>
<accession>A0AAW1RW31</accession>
<evidence type="ECO:0000256" key="1">
    <source>
        <dbReference type="SAM" id="MobiDB-lite"/>
    </source>
</evidence>
<reference evidence="2 3" key="1">
    <citation type="journal article" date="2024" name="Nat. Commun.">
        <title>Phylogenomics reveals the evolutionary origins of lichenization in chlorophyte algae.</title>
        <authorList>
            <person name="Puginier C."/>
            <person name="Libourel C."/>
            <person name="Otte J."/>
            <person name="Skaloud P."/>
            <person name="Haon M."/>
            <person name="Grisel S."/>
            <person name="Petersen M."/>
            <person name="Berrin J.G."/>
            <person name="Delaux P.M."/>
            <person name="Dal Grande F."/>
            <person name="Keller J."/>
        </authorList>
    </citation>
    <scope>NUCLEOTIDE SEQUENCE [LARGE SCALE GENOMIC DNA]</scope>
    <source>
        <strain evidence="2 3">SAG 2145</strain>
    </source>
</reference>
<gene>
    <name evidence="2" type="ORF">WJX74_001022</name>
</gene>
<evidence type="ECO:0008006" key="4">
    <source>
        <dbReference type="Google" id="ProtNLM"/>
    </source>
</evidence>
<comment type="caution">
    <text evidence="2">The sequence shown here is derived from an EMBL/GenBank/DDBJ whole genome shotgun (WGS) entry which is preliminary data.</text>
</comment>
<name>A0AAW1RW31_9CHLO</name>
<dbReference type="Proteomes" id="UP001438707">
    <property type="component" value="Unassembled WGS sequence"/>
</dbReference>
<evidence type="ECO:0000313" key="3">
    <source>
        <dbReference type="Proteomes" id="UP001438707"/>
    </source>
</evidence>